<evidence type="ECO:0000256" key="9">
    <source>
        <dbReference type="ARBA" id="ARBA00022763"/>
    </source>
</evidence>
<dbReference type="InterPro" id="IPR044298">
    <property type="entry name" value="MIG/MutY"/>
</dbReference>
<evidence type="ECO:0000256" key="13">
    <source>
        <dbReference type="ARBA" id="ARBA00023204"/>
    </source>
</evidence>
<evidence type="ECO:0000259" key="15">
    <source>
        <dbReference type="PROSITE" id="PS51462"/>
    </source>
</evidence>
<dbReference type="PROSITE" id="PS01155">
    <property type="entry name" value="ENDONUCLEASE_III_2"/>
    <property type="match status" value="1"/>
</dbReference>
<proteinExistence type="inferred from homology"/>
<comment type="function">
    <text evidence="3">Adenine glycosylase active on G-A mispairs. MutY also corrects error-prone DNA synthesis past GO lesions which are due to the oxidatively damaged form of guanine: 7,8-dihydro-8-oxoguanine (8-oxo-dGTP).</text>
</comment>
<dbReference type="Pfam" id="PF00730">
    <property type="entry name" value="HhH-GPD"/>
    <property type="match status" value="1"/>
</dbReference>
<dbReference type="FunFam" id="1.10.340.30:FF:000002">
    <property type="entry name" value="Adenine DNA glycosylase"/>
    <property type="match status" value="1"/>
</dbReference>
<keyword evidence="14" id="KW-0326">Glycosidase</keyword>
<dbReference type="GO" id="GO:0035485">
    <property type="term" value="F:adenine/guanine mispair binding"/>
    <property type="evidence" value="ECO:0007669"/>
    <property type="project" value="TreeGrafter"/>
</dbReference>
<dbReference type="EMBL" id="ADCP02000001">
    <property type="protein sequence ID" value="EFV43485.1"/>
    <property type="molecule type" value="Genomic_DNA"/>
</dbReference>
<dbReference type="InterPro" id="IPR011257">
    <property type="entry name" value="DNA_glycosylase"/>
</dbReference>
<evidence type="ECO:0000256" key="10">
    <source>
        <dbReference type="ARBA" id="ARBA00022801"/>
    </source>
</evidence>
<comment type="cofactor">
    <cofactor evidence="2">
        <name>[4Fe-4S] cluster</name>
        <dbReference type="ChEBI" id="CHEBI:49883"/>
    </cofactor>
</comment>
<dbReference type="GO" id="GO:0051539">
    <property type="term" value="F:4 iron, 4 sulfur cluster binding"/>
    <property type="evidence" value="ECO:0007669"/>
    <property type="project" value="UniProtKB-KW"/>
</dbReference>
<dbReference type="GeneID" id="78084877"/>
<dbReference type="eggNOG" id="COG1051">
    <property type="taxonomic scope" value="Bacteria"/>
</dbReference>
<evidence type="ECO:0000256" key="3">
    <source>
        <dbReference type="ARBA" id="ARBA00002933"/>
    </source>
</evidence>
<dbReference type="InterPro" id="IPR029119">
    <property type="entry name" value="MutY_C"/>
</dbReference>
<dbReference type="Proteomes" id="UP000006034">
    <property type="component" value="Unassembled WGS sequence"/>
</dbReference>
<keyword evidence="10" id="KW-0378">Hydrolase</keyword>
<keyword evidence="9" id="KW-0227">DNA damage</keyword>
<dbReference type="GO" id="GO:0046872">
    <property type="term" value="F:metal ion binding"/>
    <property type="evidence" value="ECO:0007669"/>
    <property type="project" value="UniProtKB-KW"/>
</dbReference>
<sequence length="370" mass="41911">MNDTQRFTLFRKDLLRWFAENRRPLPWRADYTPYRTWIAEVMMQQTQMDRGVQYFLRWMERFPDVAAVAAAPEEDLLKAWEGLGYYRRARNIQAAARVIMERHGGNFPTSYADILALPGVGPYTAGAIASTAYNEEVPCVDGNVERVLSRVFDIDTPVKEEPAKSRIRELAQALIPKGEARNFNQGLMELGALVCRKKPECERCPLAGLCESRHLGIQNERPVPGKKAAVTQIEVVCGVLLHEGKVFIQRRNEKDVWGGLWEFPGGCVEPGETPEQAVAREWMEEVGFKVAIVRPLDVIRHNYTTYRITLRCYQLRLEGKPKGCPVPEELAEATACQWIAPQDIEAFPLPAPHRKLADNCSLFDNPASGE</sequence>
<dbReference type="CDD" id="cd00056">
    <property type="entry name" value="ENDO3c"/>
    <property type="match status" value="1"/>
</dbReference>
<dbReference type="InterPro" id="IPR020476">
    <property type="entry name" value="Nudix_hydrolase"/>
</dbReference>
<dbReference type="OrthoDB" id="9802365at2"/>
<dbReference type="RefSeq" id="WP_005028770.1">
    <property type="nucleotide sequence ID" value="NZ_KE150238.1"/>
</dbReference>
<accession>E5Y960</accession>
<dbReference type="NCBIfam" id="TIGR01084">
    <property type="entry name" value="mutY"/>
    <property type="match status" value="1"/>
</dbReference>
<gene>
    <name evidence="16" type="ORF">HMPREF0179_02728</name>
</gene>
<dbReference type="SMART" id="SM00525">
    <property type="entry name" value="FES"/>
    <property type="match status" value="1"/>
</dbReference>
<comment type="similarity">
    <text evidence="4">Belongs to the Nth/MutY family.</text>
</comment>
<dbReference type="InterPro" id="IPR023170">
    <property type="entry name" value="HhH_base_excis_C"/>
</dbReference>
<evidence type="ECO:0000256" key="6">
    <source>
        <dbReference type="ARBA" id="ARBA00022023"/>
    </source>
</evidence>
<evidence type="ECO:0000313" key="16">
    <source>
        <dbReference type="EMBL" id="EFV43485.1"/>
    </source>
</evidence>
<dbReference type="GO" id="GO:0032357">
    <property type="term" value="F:oxidized purine DNA binding"/>
    <property type="evidence" value="ECO:0007669"/>
    <property type="project" value="TreeGrafter"/>
</dbReference>
<dbReference type="eggNOG" id="COG1194">
    <property type="taxonomic scope" value="Bacteria"/>
</dbReference>
<comment type="caution">
    <text evidence="16">The sequence shown here is derived from an EMBL/GenBank/DDBJ whole genome shotgun (WGS) entry which is preliminary data.</text>
</comment>
<dbReference type="GO" id="GO:0006298">
    <property type="term" value="P:mismatch repair"/>
    <property type="evidence" value="ECO:0007669"/>
    <property type="project" value="TreeGrafter"/>
</dbReference>
<organism evidence="16 17">
    <name type="scientific">Bilophila wadsworthia (strain 3_1_6)</name>
    <dbReference type="NCBI Taxonomy" id="563192"/>
    <lineage>
        <taxon>Bacteria</taxon>
        <taxon>Pseudomonadati</taxon>
        <taxon>Thermodesulfobacteriota</taxon>
        <taxon>Desulfovibrionia</taxon>
        <taxon>Desulfovibrionales</taxon>
        <taxon>Desulfovibrionaceae</taxon>
        <taxon>Bilophila</taxon>
    </lineage>
</organism>
<dbReference type="STRING" id="563192.HMPREF0179_02728"/>
<dbReference type="Gene3D" id="1.10.1670.10">
    <property type="entry name" value="Helix-hairpin-Helix base-excision DNA repair enzymes (C-terminal)"/>
    <property type="match status" value="1"/>
</dbReference>
<dbReference type="SMART" id="SM00478">
    <property type="entry name" value="ENDO3c"/>
    <property type="match status" value="1"/>
</dbReference>
<dbReference type="GO" id="GO:0000701">
    <property type="term" value="F:purine-specific mismatch base pair DNA N-glycosylase activity"/>
    <property type="evidence" value="ECO:0007669"/>
    <property type="project" value="UniProtKB-EC"/>
</dbReference>
<dbReference type="PRINTS" id="PR00502">
    <property type="entry name" value="NUDIXFAMILY"/>
</dbReference>
<protein>
    <recommendedName>
        <fullName evidence="6">Adenine DNA glycosylase</fullName>
        <ecNumber evidence="5">3.2.2.31</ecNumber>
    </recommendedName>
</protein>
<dbReference type="InterPro" id="IPR000445">
    <property type="entry name" value="HhH_motif"/>
</dbReference>
<dbReference type="InterPro" id="IPR005760">
    <property type="entry name" value="A/G_AdeGlyc_MutY"/>
</dbReference>
<dbReference type="Gene3D" id="3.90.79.10">
    <property type="entry name" value="Nucleoside Triphosphate Pyrophosphohydrolase"/>
    <property type="match status" value="1"/>
</dbReference>
<dbReference type="InterPro" id="IPR004036">
    <property type="entry name" value="Endonuclease-III-like_CS2"/>
</dbReference>
<dbReference type="SUPFAM" id="SSF48150">
    <property type="entry name" value="DNA-glycosylase"/>
    <property type="match status" value="1"/>
</dbReference>
<dbReference type="InterPro" id="IPR003651">
    <property type="entry name" value="Endonuclease3_FeS-loop_motif"/>
</dbReference>
<name>E5Y960_BILW3</name>
<reference evidence="16 17" key="1">
    <citation type="submission" date="2010-10" db="EMBL/GenBank/DDBJ databases">
        <authorList>
            <consortium name="The Broad Institute Genome Sequencing Platform"/>
            <person name="Ward D."/>
            <person name="Earl A."/>
            <person name="Feldgarden M."/>
            <person name="Young S.K."/>
            <person name="Gargeya S."/>
            <person name="Zeng Q."/>
            <person name="Alvarado L."/>
            <person name="Berlin A."/>
            <person name="Bochicchio J."/>
            <person name="Chapman S.B."/>
            <person name="Chen Z."/>
            <person name="Freedman E."/>
            <person name="Gellesch M."/>
            <person name="Goldberg J."/>
            <person name="Griggs A."/>
            <person name="Gujja S."/>
            <person name="Heilman E."/>
            <person name="Heiman D."/>
            <person name="Howarth C."/>
            <person name="Mehta T."/>
            <person name="Neiman D."/>
            <person name="Pearson M."/>
            <person name="Roberts A."/>
            <person name="Saif S."/>
            <person name="Shea T."/>
            <person name="Shenoy N."/>
            <person name="Sisk P."/>
            <person name="Stolte C."/>
            <person name="Sykes S."/>
            <person name="White J."/>
            <person name="Yandava C."/>
            <person name="Allen-Vercoe E."/>
            <person name="Sibley C."/>
            <person name="Ambrose C.E."/>
            <person name="Strauss J."/>
            <person name="Daigneault M."/>
            <person name="Haas B."/>
            <person name="Nusbaum C."/>
            <person name="Birren B."/>
        </authorList>
    </citation>
    <scope>NUCLEOTIDE SEQUENCE [LARGE SCALE GENOMIC DNA]</scope>
    <source>
        <strain evidence="16 17">3_1_6</strain>
    </source>
</reference>
<dbReference type="GO" id="GO:0034039">
    <property type="term" value="F:8-oxo-7,8-dihydroguanine DNA N-glycosylase activity"/>
    <property type="evidence" value="ECO:0007669"/>
    <property type="project" value="TreeGrafter"/>
</dbReference>
<feature type="domain" description="Nudix hydrolase" evidence="15">
    <location>
        <begin position="231"/>
        <end position="362"/>
    </location>
</feature>
<dbReference type="InterPro" id="IPR003265">
    <property type="entry name" value="HhH-GPD_domain"/>
</dbReference>
<evidence type="ECO:0000256" key="11">
    <source>
        <dbReference type="ARBA" id="ARBA00023004"/>
    </source>
</evidence>
<evidence type="ECO:0000256" key="5">
    <source>
        <dbReference type="ARBA" id="ARBA00012045"/>
    </source>
</evidence>
<keyword evidence="13" id="KW-0234">DNA repair</keyword>
<evidence type="ECO:0000256" key="12">
    <source>
        <dbReference type="ARBA" id="ARBA00023014"/>
    </source>
</evidence>
<dbReference type="AlphaFoldDB" id="E5Y960"/>
<dbReference type="SUPFAM" id="SSF55811">
    <property type="entry name" value="Nudix"/>
    <property type="match status" value="1"/>
</dbReference>
<dbReference type="Gene3D" id="1.10.340.30">
    <property type="entry name" value="Hypothetical protein, domain 2"/>
    <property type="match status" value="1"/>
</dbReference>
<dbReference type="InterPro" id="IPR000086">
    <property type="entry name" value="NUDIX_hydrolase_dom"/>
</dbReference>
<dbReference type="GO" id="GO:0006284">
    <property type="term" value="P:base-excision repair"/>
    <property type="evidence" value="ECO:0007669"/>
    <property type="project" value="InterPro"/>
</dbReference>
<dbReference type="Pfam" id="PF00633">
    <property type="entry name" value="HHH"/>
    <property type="match status" value="1"/>
</dbReference>
<dbReference type="EC" id="3.2.2.31" evidence="5"/>
<dbReference type="HOGENOM" id="CLU_012862_0_2_7"/>
<dbReference type="PANTHER" id="PTHR42944">
    <property type="entry name" value="ADENINE DNA GLYCOSYLASE"/>
    <property type="match status" value="1"/>
</dbReference>
<dbReference type="CDD" id="cd03425">
    <property type="entry name" value="NUDIX_MutT_NudA_like"/>
    <property type="match status" value="1"/>
</dbReference>
<evidence type="ECO:0000256" key="8">
    <source>
        <dbReference type="ARBA" id="ARBA00022723"/>
    </source>
</evidence>
<reference evidence="16 17" key="2">
    <citation type="submission" date="2013-04" db="EMBL/GenBank/DDBJ databases">
        <title>The Genome Sequence of Bilophila wadsworthia 3_1_6.</title>
        <authorList>
            <consortium name="The Broad Institute Genomics Platform"/>
            <person name="Earl A."/>
            <person name="Ward D."/>
            <person name="Feldgarden M."/>
            <person name="Gevers D."/>
            <person name="Sibley C."/>
            <person name="Strauss J."/>
            <person name="Allen-Vercoe E."/>
            <person name="Walker B."/>
            <person name="Young S."/>
            <person name="Zeng Q."/>
            <person name="Gargeya S."/>
            <person name="Fitzgerald M."/>
            <person name="Haas B."/>
            <person name="Abouelleil A."/>
            <person name="Allen A.W."/>
            <person name="Alvarado L."/>
            <person name="Arachchi H.M."/>
            <person name="Berlin A.M."/>
            <person name="Chapman S.B."/>
            <person name="Gainer-Dewar J."/>
            <person name="Goldberg J."/>
            <person name="Griggs A."/>
            <person name="Gujja S."/>
            <person name="Hansen M."/>
            <person name="Howarth C."/>
            <person name="Imamovic A."/>
            <person name="Ireland A."/>
            <person name="Larimer J."/>
            <person name="McCowan C."/>
            <person name="Murphy C."/>
            <person name="Pearson M."/>
            <person name="Poon T.W."/>
            <person name="Priest M."/>
            <person name="Roberts A."/>
            <person name="Saif S."/>
            <person name="Shea T."/>
            <person name="Sisk P."/>
            <person name="Sykes S."/>
            <person name="Wortman J."/>
            <person name="Nusbaum C."/>
            <person name="Birren B."/>
        </authorList>
    </citation>
    <scope>NUCLEOTIDE SEQUENCE [LARGE SCALE GENOMIC DNA]</scope>
    <source>
        <strain evidence="16 17">3_1_6</strain>
    </source>
</reference>
<evidence type="ECO:0000313" key="17">
    <source>
        <dbReference type="Proteomes" id="UP000006034"/>
    </source>
</evidence>
<evidence type="ECO:0000256" key="2">
    <source>
        <dbReference type="ARBA" id="ARBA00001966"/>
    </source>
</evidence>
<dbReference type="PROSITE" id="PS51462">
    <property type="entry name" value="NUDIX"/>
    <property type="match status" value="1"/>
</dbReference>
<evidence type="ECO:0000256" key="1">
    <source>
        <dbReference type="ARBA" id="ARBA00000843"/>
    </source>
</evidence>
<evidence type="ECO:0000256" key="14">
    <source>
        <dbReference type="ARBA" id="ARBA00023295"/>
    </source>
</evidence>
<evidence type="ECO:0000256" key="7">
    <source>
        <dbReference type="ARBA" id="ARBA00022485"/>
    </source>
</evidence>
<comment type="catalytic activity">
    <reaction evidence="1">
        <text>Hydrolyzes free adenine bases from 7,8-dihydro-8-oxoguanine:adenine mismatched double-stranded DNA, leaving an apurinic site.</text>
        <dbReference type="EC" id="3.2.2.31"/>
    </reaction>
</comment>
<dbReference type="Pfam" id="PF14815">
    <property type="entry name" value="NUDIX_4"/>
    <property type="match status" value="1"/>
</dbReference>
<dbReference type="InterPro" id="IPR015797">
    <property type="entry name" value="NUDIX_hydrolase-like_dom_sf"/>
</dbReference>
<keyword evidence="17" id="KW-1185">Reference proteome</keyword>
<dbReference type="PANTHER" id="PTHR42944:SF1">
    <property type="entry name" value="ADENINE DNA GLYCOSYLASE"/>
    <property type="match status" value="1"/>
</dbReference>
<keyword evidence="12" id="KW-0411">Iron-sulfur</keyword>
<keyword evidence="7" id="KW-0004">4Fe-4S</keyword>
<keyword evidence="8" id="KW-0479">Metal-binding</keyword>
<keyword evidence="11" id="KW-0408">Iron</keyword>
<evidence type="ECO:0000256" key="4">
    <source>
        <dbReference type="ARBA" id="ARBA00008343"/>
    </source>
</evidence>